<name>J6F6J8_TRIAS</name>
<protein>
    <submittedName>
        <fullName evidence="5">Uncharacterized protein</fullName>
    </submittedName>
</protein>
<dbReference type="KEGG" id="tasa:A1Q1_02734"/>
<dbReference type="Proteomes" id="UP000002748">
    <property type="component" value="Unassembled WGS sequence"/>
</dbReference>
<comment type="function">
    <text evidence="1">Ornithine decarboxylase (ODC) antizyme protein that negatively regulates ODC activity and intracellular polyamine biosynthesis in response to increased intracellular polyamine levels. Binds to ODC monomers, inhibiting the assembly of the functional ODC homodimer, and targets the monomers for ubiquitin-independent proteolytic destruction by the 26S proteasome.</text>
</comment>
<dbReference type="SUPFAM" id="SSF55729">
    <property type="entry name" value="Acyl-CoA N-acyltransferases (Nat)"/>
    <property type="match status" value="1"/>
</dbReference>
<dbReference type="Pfam" id="PF02100">
    <property type="entry name" value="ODC_AZ"/>
    <property type="match status" value="1"/>
</dbReference>
<dbReference type="AlphaFoldDB" id="J6F6J8"/>
<evidence type="ECO:0000256" key="3">
    <source>
        <dbReference type="ARBA" id="ARBA00011486"/>
    </source>
</evidence>
<dbReference type="InterPro" id="IPR016181">
    <property type="entry name" value="Acyl_CoA_acyltransferase"/>
</dbReference>
<dbReference type="Gene3D" id="3.40.630.60">
    <property type="match status" value="1"/>
</dbReference>
<organism evidence="5 6">
    <name type="scientific">Trichosporon asahii var. asahii (strain ATCC 90039 / CBS 2479 / JCM 2466 / KCTC 7840 / NBRC 103889/ NCYC 2677 / UAMH 7654)</name>
    <name type="common">Yeast</name>
    <dbReference type="NCBI Taxonomy" id="1186058"/>
    <lineage>
        <taxon>Eukaryota</taxon>
        <taxon>Fungi</taxon>
        <taxon>Dikarya</taxon>
        <taxon>Basidiomycota</taxon>
        <taxon>Agaricomycotina</taxon>
        <taxon>Tremellomycetes</taxon>
        <taxon>Trichosporonales</taxon>
        <taxon>Trichosporonaceae</taxon>
        <taxon>Trichosporon</taxon>
    </lineage>
</organism>
<comment type="similarity">
    <text evidence="2">Belongs to the ODC antizyme family.</text>
</comment>
<evidence type="ECO:0000256" key="4">
    <source>
        <dbReference type="ARBA" id="ARBA00022758"/>
    </source>
</evidence>
<gene>
    <name evidence="5" type="ORF">A1Q1_02734</name>
</gene>
<dbReference type="GO" id="GO:0008073">
    <property type="term" value="F:ornithine decarboxylase inhibitor activity"/>
    <property type="evidence" value="ECO:0007669"/>
    <property type="project" value="InterPro"/>
</dbReference>
<dbReference type="VEuPathDB" id="FungiDB:A1Q1_02734"/>
<dbReference type="OrthoDB" id="5959761at2759"/>
<evidence type="ECO:0000313" key="6">
    <source>
        <dbReference type="Proteomes" id="UP000002748"/>
    </source>
</evidence>
<keyword evidence="4" id="KW-0688">Ribosomal frameshifting</keyword>
<comment type="subunit">
    <text evidence="3">Interacts with ODC and thereby sterically blocks ODC homodimerization.</text>
</comment>
<dbReference type="InterPro" id="IPR002993">
    <property type="entry name" value="ODC_AZ"/>
</dbReference>
<dbReference type="GO" id="GO:0075523">
    <property type="term" value="P:viral translational frameshifting"/>
    <property type="evidence" value="ECO:0007669"/>
    <property type="project" value="UniProtKB-KW"/>
</dbReference>
<comment type="caution">
    <text evidence="5">The sequence shown here is derived from an EMBL/GenBank/DDBJ whole genome shotgun (WGS) entry which is preliminary data.</text>
</comment>
<proteinExistence type="inferred from homology"/>
<dbReference type="GeneID" id="25986247"/>
<dbReference type="HOGENOM" id="CLU_998152_0_0_1"/>
<evidence type="ECO:0000313" key="5">
    <source>
        <dbReference type="EMBL" id="EJT52684.1"/>
    </source>
</evidence>
<sequence length="279" mass="29747">MNVRNANLSFNPEPSGRPDLEGAWLFSAAPAVQQSALALARAGGPGGTTYLYTDEALGTAQGFCASPVTGQRHSVSPPTAVRIPARPITLPPSPVSSFVEQPLARTSSGSSRCEPVLPLIASVFPTAASAVADRSHMLEIVMPPSHALQGFVCDSPQGRIAFVHLPPSPPSAPRADHLAPHFSDVLRPHDPHRPHPVPQQAAGGVPDIRENLTALLDLADTLQAEHLMLILDRDEREPAPLDDLLHALMYVGGAPVRPSAPVGEWDWDPRRWALVSIEL</sequence>
<dbReference type="EMBL" id="ALBS01000020">
    <property type="protein sequence ID" value="EJT52684.1"/>
    <property type="molecule type" value="Genomic_DNA"/>
</dbReference>
<dbReference type="InterPro" id="IPR038581">
    <property type="entry name" value="ODC_AZ_sf"/>
</dbReference>
<dbReference type="RefSeq" id="XP_014184121.1">
    <property type="nucleotide sequence ID" value="XM_014328646.1"/>
</dbReference>
<evidence type="ECO:0000256" key="1">
    <source>
        <dbReference type="ARBA" id="ARBA00002307"/>
    </source>
</evidence>
<evidence type="ECO:0000256" key="2">
    <source>
        <dbReference type="ARBA" id="ARBA00008796"/>
    </source>
</evidence>
<accession>J6F6J8</accession>
<reference evidence="5 6" key="1">
    <citation type="journal article" date="2012" name="Eukaryot. Cell">
        <title>Draft genome sequence of CBS 2479, the standard type strain of Trichosporon asahii.</title>
        <authorList>
            <person name="Yang R.Y."/>
            <person name="Li H.T."/>
            <person name="Zhu H."/>
            <person name="Zhou G.P."/>
            <person name="Wang M."/>
            <person name="Wang L."/>
        </authorList>
    </citation>
    <scope>NUCLEOTIDE SEQUENCE [LARGE SCALE GENOMIC DNA]</scope>
    <source>
        <strain evidence="6">ATCC 90039 / CBS 2479 / JCM 2466 / KCTC 7840 / NCYC 2677 / UAMH 7654</strain>
    </source>
</reference>